<evidence type="ECO:0000313" key="2">
    <source>
        <dbReference type="Proteomes" id="UP001321760"/>
    </source>
</evidence>
<dbReference type="AlphaFoldDB" id="A0AAV9GYG1"/>
<sequence>MDQQSKSQICLCRRLRWTRLGEARLGCPSLLRMLECAITACAAPGDRLDGNAMRDATTAACEEGLRRTRPKDAIAARIVRSVNRCAVGERQERRLLVHEPLQGERSEGTGGREVTRGWAFVGWLFEARCPGPCSQALVTVWIRREEERQRSKFLEGGSVVWWYSVPRGWCVRGLVAALLLCTPTRVPRLSSGIWSWTGTQGDGRGDRAGRRARTGWKGRRRENSLHGVVGRINGHF</sequence>
<gene>
    <name evidence="1" type="ORF">QBC34DRAFT_204838</name>
</gene>
<name>A0AAV9GYG1_9PEZI</name>
<keyword evidence="2" id="KW-1185">Reference proteome</keyword>
<evidence type="ECO:0000313" key="1">
    <source>
        <dbReference type="EMBL" id="KAK4453408.1"/>
    </source>
</evidence>
<proteinExistence type="predicted"/>
<protein>
    <submittedName>
        <fullName evidence="1">Uncharacterized protein</fullName>
    </submittedName>
</protein>
<dbReference type="Proteomes" id="UP001321760">
    <property type="component" value="Unassembled WGS sequence"/>
</dbReference>
<organism evidence="1 2">
    <name type="scientific">Podospora aff. communis PSN243</name>
    <dbReference type="NCBI Taxonomy" id="3040156"/>
    <lineage>
        <taxon>Eukaryota</taxon>
        <taxon>Fungi</taxon>
        <taxon>Dikarya</taxon>
        <taxon>Ascomycota</taxon>
        <taxon>Pezizomycotina</taxon>
        <taxon>Sordariomycetes</taxon>
        <taxon>Sordariomycetidae</taxon>
        <taxon>Sordariales</taxon>
        <taxon>Podosporaceae</taxon>
        <taxon>Podospora</taxon>
    </lineage>
</organism>
<reference evidence="1" key="2">
    <citation type="submission" date="2023-05" db="EMBL/GenBank/DDBJ databases">
        <authorList>
            <consortium name="Lawrence Berkeley National Laboratory"/>
            <person name="Steindorff A."/>
            <person name="Hensen N."/>
            <person name="Bonometti L."/>
            <person name="Westerberg I."/>
            <person name="Brannstrom I.O."/>
            <person name="Guillou S."/>
            <person name="Cros-Aarteil S."/>
            <person name="Calhoun S."/>
            <person name="Haridas S."/>
            <person name="Kuo A."/>
            <person name="Mondo S."/>
            <person name="Pangilinan J."/>
            <person name="Riley R."/>
            <person name="Labutti K."/>
            <person name="Andreopoulos B."/>
            <person name="Lipzen A."/>
            <person name="Chen C."/>
            <person name="Yanf M."/>
            <person name="Daum C."/>
            <person name="Ng V."/>
            <person name="Clum A."/>
            <person name="Ohm R."/>
            <person name="Martin F."/>
            <person name="Silar P."/>
            <person name="Natvig D."/>
            <person name="Lalanne C."/>
            <person name="Gautier V."/>
            <person name="Ament-Velasquez S.L."/>
            <person name="Kruys A."/>
            <person name="Hutchinson M.I."/>
            <person name="Powell A.J."/>
            <person name="Barry K."/>
            <person name="Miller A.N."/>
            <person name="Grigoriev I.V."/>
            <person name="Debuchy R."/>
            <person name="Gladieux P."/>
            <person name="Thoren M.H."/>
            <person name="Johannesson H."/>
        </authorList>
    </citation>
    <scope>NUCLEOTIDE SEQUENCE</scope>
    <source>
        <strain evidence="1">PSN243</strain>
    </source>
</reference>
<comment type="caution">
    <text evidence="1">The sequence shown here is derived from an EMBL/GenBank/DDBJ whole genome shotgun (WGS) entry which is preliminary data.</text>
</comment>
<dbReference type="EMBL" id="MU865920">
    <property type="protein sequence ID" value="KAK4453408.1"/>
    <property type="molecule type" value="Genomic_DNA"/>
</dbReference>
<accession>A0AAV9GYG1</accession>
<reference evidence="1" key="1">
    <citation type="journal article" date="2023" name="Mol. Phylogenet. Evol.">
        <title>Genome-scale phylogeny and comparative genomics of the fungal order Sordariales.</title>
        <authorList>
            <person name="Hensen N."/>
            <person name="Bonometti L."/>
            <person name="Westerberg I."/>
            <person name="Brannstrom I.O."/>
            <person name="Guillou S."/>
            <person name="Cros-Aarteil S."/>
            <person name="Calhoun S."/>
            <person name="Haridas S."/>
            <person name="Kuo A."/>
            <person name="Mondo S."/>
            <person name="Pangilinan J."/>
            <person name="Riley R."/>
            <person name="LaButti K."/>
            <person name="Andreopoulos B."/>
            <person name="Lipzen A."/>
            <person name="Chen C."/>
            <person name="Yan M."/>
            <person name="Daum C."/>
            <person name="Ng V."/>
            <person name="Clum A."/>
            <person name="Steindorff A."/>
            <person name="Ohm R.A."/>
            <person name="Martin F."/>
            <person name="Silar P."/>
            <person name="Natvig D.O."/>
            <person name="Lalanne C."/>
            <person name="Gautier V."/>
            <person name="Ament-Velasquez S.L."/>
            <person name="Kruys A."/>
            <person name="Hutchinson M.I."/>
            <person name="Powell A.J."/>
            <person name="Barry K."/>
            <person name="Miller A.N."/>
            <person name="Grigoriev I.V."/>
            <person name="Debuchy R."/>
            <person name="Gladieux P."/>
            <person name="Hiltunen Thoren M."/>
            <person name="Johannesson H."/>
        </authorList>
    </citation>
    <scope>NUCLEOTIDE SEQUENCE</scope>
    <source>
        <strain evidence="1">PSN243</strain>
    </source>
</reference>